<protein>
    <submittedName>
        <fullName evidence="1">LytR family transcriptional regulator</fullName>
    </submittedName>
</protein>
<reference evidence="1" key="1">
    <citation type="submission" date="2024-03" db="EMBL/GenBank/DDBJ databases">
        <title>Human intestinal bacterial collection.</title>
        <authorList>
            <person name="Pauvert C."/>
            <person name="Hitch T.C.A."/>
            <person name="Clavel T."/>
        </authorList>
    </citation>
    <scope>NUCLEOTIDE SEQUENCE</scope>
    <source>
        <strain evidence="1">CLA-AA-H227</strain>
    </source>
</reference>
<organism evidence="1 2">
    <name type="scientific">Robertmurraya yapensis</name>
    <name type="common">ex Hitch et al 2024</name>
    <dbReference type="NCBI Taxonomy" id="3133160"/>
    <lineage>
        <taxon>Bacteria</taxon>
        <taxon>Bacillati</taxon>
        <taxon>Bacillota</taxon>
        <taxon>Bacilli</taxon>
        <taxon>Bacillales</taxon>
        <taxon>Bacillaceae</taxon>
        <taxon>Robertmurraya</taxon>
    </lineage>
</organism>
<evidence type="ECO:0000313" key="1">
    <source>
        <dbReference type="EMBL" id="MEQ2528565.1"/>
    </source>
</evidence>
<accession>A0ACC6SF31</accession>
<comment type="caution">
    <text evidence="1">The sequence shown here is derived from an EMBL/GenBank/DDBJ whole genome shotgun (WGS) entry which is preliminary data.</text>
</comment>
<sequence length="49" mass="5822">MKKFDTLPKTVKKTLRYILQDVNSLESLEILEKALISHIEKKKEDLKKH</sequence>
<dbReference type="Proteomes" id="UP001439875">
    <property type="component" value="Unassembled WGS sequence"/>
</dbReference>
<proteinExistence type="predicted"/>
<name>A0ACC6SF31_9BACI</name>
<keyword evidence="2" id="KW-1185">Reference proteome</keyword>
<dbReference type="EMBL" id="JBBMEW010000019">
    <property type="protein sequence ID" value="MEQ2528565.1"/>
    <property type="molecule type" value="Genomic_DNA"/>
</dbReference>
<gene>
    <name evidence="1" type="ORF">WMO40_17920</name>
</gene>
<evidence type="ECO:0000313" key="2">
    <source>
        <dbReference type="Proteomes" id="UP001439875"/>
    </source>
</evidence>